<reference evidence="1 2" key="1">
    <citation type="submission" date="2013-02" db="EMBL/GenBank/DDBJ databases">
        <authorList>
            <person name="Fiebig A."/>
            <person name="Goeker M."/>
            <person name="Klenk H.-P.P."/>
        </authorList>
    </citation>
    <scope>NUCLEOTIDE SEQUENCE [LARGE SCALE GENOMIC DNA]</scope>
    <source>
        <strain evidence="1 2">DSM 19309</strain>
    </source>
</reference>
<dbReference type="AlphaFoldDB" id="A0A017HPJ8"/>
<proteinExistence type="predicted"/>
<accession>A0A017HPJ8</accession>
<comment type="caution">
    <text evidence="1">The sequence shown here is derived from an EMBL/GenBank/DDBJ whole genome shotgun (WGS) entry which is preliminary data.</text>
</comment>
<dbReference type="OrthoDB" id="7868317at2"/>
<sequence>MALLLNLIFALAFAGSVGGAVHLWRAHLDSTRRDGMQALAARRGWALTVTGERLGRAGTLRLVPRGGHPWMAEARPAEGRRGGPVTLYEAEEPAWTEGTLVLIACAPEGPRDAQPSAEPLPRPREAALRDLLGEDVARLAGPLEQVPAPEGVTALASGDPSRRLELEDLARVMSAFAPVARGTRGRPVLILSPEGMRLRLRRALARPEQMERFLDLAFAISRLIGP</sequence>
<keyword evidence="2" id="KW-1185">Reference proteome</keyword>
<dbReference type="HOGENOM" id="CLU_1223994_0_0_5"/>
<dbReference type="RefSeq" id="WP_037280765.1">
    <property type="nucleotide sequence ID" value="NZ_KK088576.1"/>
</dbReference>
<evidence type="ECO:0000313" key="2">
    <source>
        <dbReference type="Proteomes" id="UP000019666"/>
    </source>
</evidence>
<dbReference type="STRING" id="442562.Rumeso_02169"/>
<organism evidence="1 2">
    <name type="scientific">Rubellimicrobium mesophilum DSM 19309</name>
    <dbReference type="NCBI Taxonomy" id="442562"/>
    <lineage>
        <taxon>Bacteria</taxon>
        <taxon>Pseudomonadati</taxon>
        <taxon>Pseudomonadota</taxon>
        <taxon>Alphaproteobacteria</taxon>
        <taxon>Rhodobacterales</taxon>
        <taxon>Roseobacteraceae</taxon>
        <taxon>Rubellimicrobium</taxon>
    </lineage>
</organism>
<dbReference type="EMBL" id="AOSK01000054">
    <property type="protein sequence ID" value="EYD76245.1"/>
    <property type="molecule type" value="Genomic_DNA"/>
</dbReference>
<name>A0A017HPJ8_9RHOB</name>
<evidence type="ECO:0000313" key="1">
    <source>
        <dbReference type="EMBL" id="EYD76245.1"/>
    </source>
</evidence>
<protein>
    <submittedName>
        <fullName evidence="1">Uncharacterized protein</fullName>
    </submittedName>
</protein>
<gene>
    <name evidence="1" type="ORF">Rumeso_02169</name>
</gene>
<dbReference type="Proteomes" id="UP000019666">
    <property type="component" value="Unassembled WGS sequence"/>
</dbReference>